<dbReference type="NCBIfam" id="TIGR01413">
    <property type="entry name" value="Dyp_perox_fam"/>
    <property type="match status" value="1"/>
</dbReference>
<keyword evidence="3" id="KW-0479">Metal-binding</keyword>
<dbReference type="InterPro" id="IPR048328">
    <property type="entry name" value="Dyp_perox_C"/>
</dbReference>
<dbReference type="GO" id="GO:0004601">
    <property type="term" value="F:peroxidase activity"/>
    <property type="evidence" value="ECO:0007669"/>
    <property type="project" value="UniProtKB-KW"/>
</dbReference>
<feature type="domain" description="Dyp-type peroxidase N-terminal" evidence="7">
    <location>
        <begin position="6"/>
        <end position="135"/>
    </location>
</feature>
<evidence type="ECO:0000256" key="3">
    <source>
        <dbReference type="ARBA" id="ARBA00022723"/>
    </source>
</evidence>
<protein>
    <submittedName>
        <fullName evidence="9">Putative iron-dependent peroxidase</fullName>
    </submittedName>
</protein>
<dbReference type="GO" id="GO:0046872">
    <property type="term" value="F:metal ion binding"/>
    <property type="evidence" value="ECO:0007669"/>
    <property type="project" value="UniProtKB-KW"/>
</dbReference>
<organism evidence="9 10">
    <name type="scientific">Marinomonas communis</name>
    <dbReference type="NCBI Taxonomy" id="28254"/>
    <lineage>
        <taxon>Bacteria</taxon>
        <taxon>Pseudomonadati</taxon>
        <taxon>Pseudomonadota</taxon>
        <taxon>Gammaproteobacteria</taxon>
        <taxon>Oceanospirillales</taxon>
        <taxon>Oceanospirillaceae</taxon>
        <taxon>Marinomonas</taxon>
    </lineage>
</organism>
<reference evidence="9 10" key="1">
    <citation type="submission" date="2019-03" db="EMBL/GenBank/DDBJ databases">
        <title>Genomic Encyclopedia of Type Strains, Phase IV (KMG-IV): sequencing the most valuable type-strain genomes for metagenomic binning, comparative biology and taxonomic classification.</title>
        <authorList>
            <person name="Goeker M."/>
        </authorList>
    </citation>
    <scope>NUCLEOTIDE SEQUENCE [LARGE SCALE GENOMIC DNA]</scope>
    <source>
        <strain evidence="9 10">DSM 5604</strain>
    </source>
</reference>
<dbReference type="RefSeq" id="WP_133560185.1">
    <property type="nucleotide sequence ID" value="NZ_SNZA01000001.1"/>
</dbReference>
<comment type="caution">
    <text evidence="9">The sequence shown here is derived from an EMBL/GenBank/DDBJ whole genome shotgun (WGS) entry which is preliminary data.</text>
</comment>
<sequence>MTQAHQTGITAEASSDASFIALDAVAGQETNLRKALAAFPDLIESIQKQFPDTELHAAIGFSIHSFERITKHAAPRELTQFPSLTGPLLSVQDQAFDMMWHIRSNRRDATHQLSLALYKAVKNFVTLKDSVDCFKYLDNRDFTGFVDGTENPQGEDRASVALVADDELQYRGGSYFNYMKFVHDLAKWEQQDLKVQEDTYGRTKYDNEEYAGADKSPHAHTKRTSLKDADGKSMELLRQSMPFGDLNEQGLIFASYSKTPIIFNLMLKSMIEGDEEGHVDHLMKYTSATHGSAFFMPPISFFKGLDA</sequence>
<dbReference type="AlphaFoldDB" id="A0A4V3DGT5"/>
<evidence type="ECO:0000256" key="6">
    <source>
        <dbReference type="ARBA" id="ARBA00025737"/>
    </source>
</evidence>
<dbReference type="GO" id="GO:0020037">
    <property type="term" value="F:heme binding"/>
    <property type="evidence" value="ECO:0007669"/>
    <property type="project" value="InterPro"/>
</dbReference>
<gene>
    <name evidence="9" type="ORF">C8D85_0953</name>
</gene>
<dbReference type="Pfam" id="PF20628">
    <property type="entry name" value="Dyp_perox_C"/>
    <property type="match status" value="1"/>
</dbReference>
<evidence type="ECO:0000313" key="10">
    <source>
        <dbReference type="Proteomes" id="UP000295729"/>
    </source>
</evidence>
<dbReference type="PANTHER" id="PTHR30521">
    <property type="entry name" value="DEFERROCHELATASE/PEROXIDASE"/>
    <property type="match status" value="1"/>
</dbReference>
<dbReference type="PROSITE" id="PS51404">
    <property type="entry name" value="DYP_PEROXIDASE"/>
    <property type="match status" value="1"/>
</dbReference>
<keyword evidence="10" id="KW-1185">Reference proteome</keyword>
<evidence type="ECO:0000259" key="7">
    <source>
        <dbReference type="Pfam" id="PF04261"/>
    </source>
</evidence>
<dbReference type="Pfam" id="PF04261">
    <property type="entry name" value="Dyp_perox_N"/>
    <property type="match status" value="1"/>
</dbReference>
<name>A0A4V3DGT5_9GAMM</name>
<evidence type="ECO:0000256" key="2">
    <source>
        <dbReference type="ARBA" id="ARBA00022559"/>
    </source>
</evidence>
<dbReference type="OrthoDB" id="3251355at2"/>
<comment type="cofactor">
    <cofactor evidence="1">
        <name>heme b</name>
        <dbReference type="ChEBI" id="CHEBI:60344"/>
    </cofactor>
</comment>
<keyword evidence="4" id="KW-0560">Oxidoreductase</keyword>
<dbReference type="SUPFAM" id="SSF54909">
    <property type="entry name" value="Dimeric alpha+beta barrel"/>
    <property type="match status" value="1"/>
</dbReference>
<comment type="similarity">
    <text evidence="6">Belongs to the DyP-type peroxidase family.</text>
</comment>
<dbReference type="GO" id="GO:0005829">
    <property type="term" value="C:cytosol"/>
    <property type="evidence" value="ECO:0007669"/>
    <property type="project" value="TreeGrafter"/>
</dbReference>
<dbReference type="PANTHER" id="PTHR30521:SF0">
    <property type="entry name" value="DYP-TYPE PEROXIDASE FAMILY PROTEIN"/>
    <property type="match status" value="1"/>
</dbReference>
<evidence type="ECO:0000256" key="1">
    <source>
        <dbReference type="ARBA" id="ARBA00001970"/>
    </source>
</evidence>
<evidence type="ECO:0000256" key="4">
    <source>
        <dbReference type="ARBA" id="ARBA00023002"/>
    </source>
</evidence>
<dbReference type="InterPro" id="IPR011008">
    <property type="entry name" value="Dimeric_a/b-barrel"/>
</dbReference>
<keyword evidence="2 9" id="KW-0575">Peroxidase</keyword>
<dbReference type="InterPro" id="IPR006314">
    <property type="entry name" value="Dyp_peroxidase"/>
</dbReference>
<keyword evidence="5" id="KW-0408">Iron</keyword>
<dbReference type="InterPro" id="IPR048327">
    <property type="entry name" value="Dyp_perox_N"/>
</dbReference>
<evidence type="ECO:0000313" key="9">
    <source>
        <dbReference type="EMBL" id="TDR15581.1"/>
    </source>
</evidence>
<feature type="domain" description="Dyp-type peroxidase C-terminal" evidence="8">
    <location>
        <begin position="138"/>
        <end position="299"/>
    </location>
</feature>
<accession>A0A4V3DGT5</accession>
<proteinExistence type="inferred from homology"/>
<dbReference type="Proteomes" id="UP000295729">
    <property type="component" value="Unassembled WGS sequence"/>
</dbReference>
<evidence type="ECO:0000259" key="8">
    <source>
        <dbReference type="Pfam" id="PF20628"/>
    </source>
</evidence>
<evidence type="ECO:0000256" key="5">
    <source>
        <dbReference type="ARBA" id="ARBA00023004"/>
    </source>
</evidence>
<dbReference type="EMBL" id="SNZA01000001">
    <property type="protein sequence ID" value="TDR15581.1"/>
    <property type="molecule type" value="Genomic_DNA"/>
</dbReference>